<protein>
    <submittedName>
        <fullName evidence="2">Uncharacterized protein</fullName>
    </submittedName>
</protein>
<evidence type="ECO:0000313" key="2">
    <source>
        <dbReference type="EMBL" id="KIW07896.1"/>
    </source>
</evidence>
<accession>A0A0D1XYN0</accession>
<evidence type="ECO:0000256" key="1">
    <source>
        <dbReference type="SAM" id="MobiDB-lite"/>
    </source>
</evidence>
<name>A0A0D1XYN0_9PEZI</name>
<reference evidence="2 3" key="1">
    <citation type="submission" date="2015-01" db="EMBL/GenBank/DDBJ databases">
        <title>The Genome Sequence of Ochroconis gallopava CBS43764.</title>
        <authorList>
            <consortium name="The Broad Institute Genomics Platform"/>
            <person name="Cuomo C."/>
            <person name="de Hoog S."/>
            <person name="Gorbushina A."/>
            <person name="Stielow B."/>
            <person name="Teixiera M."/>
            <person name="Abouelleil A."/>
            <person name="Chapman S.B."/>
            <person name="Priest M."/>
            <person name="Young S.K."/>
            <person name="Wortman J."/>
            <person name="Nusbaum C."/>
            <person name="Birren B."/>
        </authorList>
    </citation>
    <scope>NUCLEOTIDE SEQUENCE [LARGE SCALE GENOMIC DNA]</scope>
    <source>
        <strain evidence="2 3">CBS 43764</strain>
    </source>
</reference>
<gene>
    <name evidence="2" type="ORF">PV09_01807</name>
</gene>
<proteinExistence type="predicted"/>
<dbReference type="VEuPathDB" id="FungiDB:PV09_01807"/>
<feature type="region of interest" description="Disordered" evidence="1">
    <location>
        <begin position="1"/>
        <end position="77"/>
    </location>
</feature>
<dbReference type="HOGENOM" id="CLU_1994368_0_0_1"/>
<keyword evidence="3" id="KW-1185">Reference proteome</keyword>
<evidence type="ECO:0000313" key="3">
    <source>
        <dbReference type="Proteomes" id="UP000053259"/>
    </source>
</evidence>
<organism evidence="2 3">
    <name type="scientific">Verruconis gallopava</name>
    <dbReference type="NCBI Taxonomy" id="253628"/>
    <lineage>
        <taxon>Eukaryota</taxon>
        <taxon>Fungi</taxon>
        <taxon>Dikarya</taxon>
        <taxon>Ascomycota</taxon>
        <taxon>Pezizomycotina</taxon>
        <taxon>Dothideomycetes</taxon>
        <taxon>Pleosporomycetidae</taxon>
        <taxon>Venturiales</taxon>
        <taxon>Sympoventuriaceae</taxon>
        <taxon>Verruconis</taxon>
    </lineage>
</organism>
<dbReference type="EMBL" id="KN847532">
    <property type="protein sequence ID" value="KIW07896.1"/>
    <property type="molecule type" value="Genomic_DNA"/>
</dbReference>
<dbReference type="RefSeq" id="XP_016217765.1">
    <property type="nucleotide sequence ID" value="XM_016354753.1"/>
</dbReference>
<dbReference type="GeneID" id="27309780"/>
<dbReference type="Proteomes" id="UP000053259">
    <property type="component" value="Unassembled WGS sequence"/>
</dbReference>
<dbReference type="AlphaFoldDB" id="A0A0D1XYN0"/>
<sequence>MVHLRLARCPASEGPERVGEAHPAPSSESERAQQCQHKYRPGQWRFQRYTRSGGRGADPDMHPPHKSNHVPEAPPASSCSWKACSASNVTKTPSPSAFSLHLVNAGRATEARTCRVAPQRTSALQ</sequence>
<dbReference type="InParanoid" id="A0A0D1XYN0"/>